<dbReference type="AlphaFoldDB" id="A0A1I4W739"/>
<name>A0A1I4W739_9FLAO</name>
<dbReference type="InterPro" id="IPR053851">
    <property type="entry name" value="DUF6929"/>
</dbReference>
<dbReference type="STRING" id="684065.SAMN05421738_106171"/>
<protein>
    <submittedName>
        <fullName evidence="1">Uncharacterized protein</fullName>
    </submittedName>
</protein>
<dbReference type="OrthoDB" id="6710009at2"/>
<sequence length="282" mass="32239">MLFYNFILKVLIIINGLGAASGLVVDKNHVYAIADDDAHLYIYDKKKERVEKVDLNPEVKSKDVNKKDKPDFESITKYDDHLYILGSGSKENRFDLISYNIKTKEVQNSNYKYLFDEFLAVSKLSKKDFNIEGLLTDGHCTYFFNRGNGPAGVNGVYKVAGKLNDLKGKEIEFFTIDLPQLNNETTTFSDVILVDGKVLFTATVESKSTTQYNGEIKGSIIGELDLNTMKVTRWKQISADRKVEGLALYKQSRRKYTLYLCEDNDDDSKKANIFIYKYELKD</sequence>
<evidence type="ECO:0000313" key="2">
    <source>
        <dbReference type="Proteomes" id="UP000199149"/>
    </source>
</evidence>
<dbReference type="EMBL" id="FOUZ01000006">
    <property type="protein sequence ID" value="SFN09243.1"/>
    <property type="molecule type" value="Genomic_DNA"/>
</dbReference>
<dbReference type="RefSeq" id="WP_092908021.1">
    <property type="nucleotide sequence ID" value="NZ_FOUZ01000006.1"/>
</dbReference>
<gene>
    <name evidence="1" type="ORF">SAMN05421738_106171</name>
</gene>
<organism evidence="1 2">
    <name type="scientific">Algoriella xinjiangensis</name>
    <dbReference type="NCBI Taxonomy" id="684065"/>
    <lineage>
        <taxon>Bacteria</taxon>
        <taxon>Pseudomonadati</taxon>
        <taxon>Bacteroidota</taxon>
        <taxon>Flavobacteriia</taxon>
        <taxon>Flavobacteriales</taxon>
        <taxon>Weeksellaceae</taxon>
        <taxon>Algoriella</taxon>
    </lineage>
</organism>
<dbReference type="Proteomes" id="UP000199149">
    <property type="component" value="Unassembled WGS sequence"/>
</dbReference>
<reference evidence="2" key="1">
    <citation type="submission" date="2016-10" db="EMBL/GenBank/DDBJ databases">
        <authorList>
            <person name="Varghese N."/>
            <person name="Submissions S."/>
        </authorList>
    </citation>
    <scope>NUCLEOTIDE SEQUENCE [LARGE SCALE GENOMIC DNA]</scope>
    <source>
        <strain evidence="2">XJ109</strain>
    </source>
</reference>
<evidence type="ECO:0000313" key="1">
    <source>
        <dbReference type="EMBL" id="SFN09243.1"/>
    </source>
</evidence>
<accession>A0A1I4W739</accession>
<keyword evidence="2" id="KW-1185">Reference proteome</keyword>
<dbReference type="Pfam" id="PF22000">
    <property type="entry name" value="DUF6929"/>
    <property type="match status" value="1"/>
</dbReference>
<proteinExistence type="predicted"/>